<comment type="caution">
    <text evidence="1">The sequence shown here is derived from an EMBL/GenBank/DDBJ whole genome shotgun (WGS) entry which is preliminary data.</text>
</comment>
<dbReference type="Proteomes" id="UP000887013">
    <property type="component" value="Unassembled WGS sequence"/>
</dbReference>
<sequence>MYGSALSKTTSLEFDCSPFSSAEWQRTLDLLASSPVVTYCRSMACCLDFTPIESFGGIMSREDQRNNQQYSSVDALTILVHCLHCDTKGYS</sequence>
<protein>
    <submittedName>
        <fullName evidence="1">Uncharacterized protein</fullName>
    </submittedName>
</protein>
<dbReference type="AlphaFoldDB" id="A0A8X6PJ75"/>
<accession>A0A8X6PJ75</accession>
<reference evidence="1" key="1">
    <citation type="submission" date="2020-08" db="EMBL/GenBank/DDBJ databases">
        <title>Multicomponent nature underlies the extraordinary mechanical properties of spider dragline silk.</title>
        <authorList>
            <person name="Kono N."/>
            <person name="Nakamura H."/>
            <person name="Mori M."/>
            <person name="Yoshida Y."/>
            <person name="Ohtoshi R."/>
            <person name="Malay A.D."/>
            <person name="Moran D.A.P."/>
            <person name="Tomita M."/>
            <person name="Numata K."/>
            <person name="Arakawa K."/>
        </authorList>
    </citation>
    <scope>NUCLEOTIDE SEQUENCE</scope>
</reference>
<keyword evidence="2" id="KW-1185">Reference proteome</keyword>
<proteinExistence type="predicted"/>
<dbReference type="EMBL" id="BMAW01021002">
    <property type="protein sequence ID" value="GFT71056.1"/>
    <property type="molecule type" value="Genomic_DNA"/>
</dbReference>
<evidence type="ECO:0000313" key="1">
    <source>
        <dbReference type="EMBL" id="GFT71056.1"/>
    </source>
</evidence>
<evidence type="ECO:0000313" key="2">
    <source>
        <dbReference type="Proteomes" id="UP000887013"/>
    </source>
</evidence>
<name>A0A8X6PJ75_NEPPI</name>
<gene>
    <name evidence="1" type="ORF">NPIL_194711</name>
</gene>
<organism evidence="1 2">
    <name type="scientific">Nephila pilipes</name>
    <name type="common">Giant wood spider</name>
    <name type="synonym">Nephila maculata</name>
    <dbReference type="NCBI Taxonomy" id="299642"/>
    <lineage>
        <taxon>Eukaryota</taxon>
        <taxon>Metazoa</taxon>
        <taxon>Ecdysozoa</taxon>
        <taxon>Arthropoda</taxon>
        <taxon>Chelicerata</taxon>
        <taxon>Arachnida</taxon>
        <taxon>Araneae</taxon>
        <taxon>Araneomorphae</taxon>
        <taxon>Entelegynae</taxon>
        <taxon>Araneoidea</taxon>
        <taxon>Nephilidae</taxon>
        <taxon>Nephila</taxon>
    </lineage>
</organism>